<evidence type="ECO:0000259" key="2">
    <source>
        <dbReference type="PROSITE" id="PS51455"/>
    </source>
</evidence>
<reference evidence="3" key="1">
    <citation type="submission" date="2021-11" db="EMBL/GenBank/DDBJ databases">
        <authorList>
            <consortium name="Genoscope - CEA"/>
            <person name="William W."/>
        </authorList>
    </citation>
    <scope>NUCLEOTIDE SEQUENCE</scope>
</reference>
<protein>
    <recommendedName>
        <fullName evidence="2">PIPK domain-containing protein</fullName>
    </recommendedName>
</protein>
<organism evidence="3 4">
    <name type="scientific">Pelagomonas calceolata</name>
    <dbReference type="NCBI Taxonomy" id="35677"/>
    <lineage>
        <taxon>Eukaryota</taxon>
        <taxon>Sar</taxon>
        <taxon>Stramenopiles</taxon>
        <taxon>Ochrophyta</taxon>
        <taxon>Pelagophyceae</taxon>
        <taxon>Pelagomonadales</taxon>
        <taxon>Pelagomonadaceae</taxon>
        <taxon>Pelagomonas</taxon>
    </lineage>
</organism>
<dbReference type="Gene3D" id="3.30.810.10">
    <property type="entry name" value="2-Layer Sandwich"/>
    <property type="match status" value="1"/>
</dbReference>
<dbReference type="AlphaFoldDB" id="A0A8J2SDF0"/>
<dbReference type="Gene3D" id="3.30.800.10">
    <property type="entry name" value="Phosphatidylinositol Phosphate Kinase II Beta"/>
    <property type="match status" value="1"/>
</dbReference>
<dbReference type="SMART" id="SM00330">
    <property type="entry name" value="PIPKc"/>
    <property type="match status" value="1"/>
</dbReference>
<feature type="domain" description="PIPK" evidence="2">
    <location>
        <begin position="1"/>
        <end position="321"/>
    </location>
</feature>
<keyword evidence="1" id="KW-0418">Kinase</keyword>
<accession>A0A8J2SDF0</accession>
<dbReference type="PROSITE" id="PS51455">
    <property type="entry name" value="PIPK"/>
    <property type="match status" value="1"/>
</dbReference>
<gene>
    <name evidence="3" type="ORF">PECAL_2P07480</name>
</gene>
<evidence type="ECO:0000256" key="1">
    <source>
        <dbReference type="PROSITE-ProRule" id="PRU00781"/>
    </source>
</evidence>
<dbReference type="InterPro" id="IPR002498">
    <property type="entry name" value="PInositol-4-P-4/5-kinase_core"/>
</dbReference>
<keyword evidence="1" id="KW-0547">Nucleotide-binding</keyword>
<dbReference type="InterPro" id="IPR027483">
    <property type="entry name" value="PInositol-4-P-4/5-kinase_C_sf"/>
</dbReference>
<keyword evidence="1" id="KW-0067">ATP-binding</keyword>
<dbReference type="GO" id="GO:0016308">
    <property type="term" value="F:1-phosphatidylinositol-4-phosphate 5-kinase activity"/>
    <property type="evidence" value="ECO:0007669"/>
    <property type="project" value="TreeGrafter"/>
</dbReference>
<dbReference type="GO" id="GO:0005886">
    <property type="term" value="C:plasma membrane"/>
    <property type="evidence" value="ECO:0007669"/>
    <property type="project" value="TreeGrafter"/>
</dbReference>
<dbReference type="InterPro" id="IPR023610">
    <property type="entry name" value="PInositol-4/5-P-5/4-kinase"/>
</dbReference>
<dbReference type="EMBL" id="CAKKNE010000002">
    <property type="protein sequence ID" value="CAH0367713.1"/>
    <property type="molecule type" value="Genomic_DNA"/>
</dbReference>
<comment type="caution">
    <text evidence="3">The sequence shown here is derived from an EMBL/GenBank/DDBJ whole genome shotgun (WGS) entry which is preliminary data.</text>
</comment>
<keyword evidence="1" id="KW-0808">Transferase</keyword>
<dbReference type="Pfam" id="PF01504">
    <property type="entry name" value="PIP5K"/>
    <property type="match status" value="1"/>
</dbReference>
<sequence length="338" mass="38058">MTERETSAGFHVGGETVQTYNDEHYKKLRERWGLGDDFLATFDFTKNMKGGGGKGGDLMGFTTDKLFIVKEVNPGDQKSLLKITEDYAQHLLDPHGSLLARFFLHFSRKGKDFLVMNNWMPPPRYDAVDSMEELGFDLKTNYNRFDLKGCADDKTLVALGEPVHAVHKRIFNVGMWCGDALWTPERKRYFEGKKHAREVKFHVSQATHDEISKQTKRDVAFLQKWGLMDYSLVVSYHGVPRTHLDVARSVYAGTSDGGAQPYLAASKDTLYISYVGIIDFLQDWTCAKKVAMCVKCCERNKATIPPVPYGDRFASFVDAKFVGDCAPVPEVVALDATP</sequence>
<dbReference type="PANTHER" id="PTHR23086:SF8">
    <property type="entry name" value="PHOSPHATIDYLINOSITOL 5-PHOSPHATE 4-KINASE, ISOFORM A"/>
    <property type="match status" value="1"/>
</dbReference>
<dbReference type="OrthoDB" id="2129491at2759"/>
<evidence type="ECO:0000313" key="3">
    <source>
        <dbReference type="EMBL" id="CAH0367713.1"/>
    </source>
</evidence>
<dbReference type="SUPFAM" id="SSF56104">
    <property type="entry name" value="SAICAR synthase-like"/>
    <property type="match status" value="1"/>
</dbReference>
<dbReference type="GO" id="GO:0046854">
    <property type="term" value="P:phosphatidylinositol phosphate biosynthetic process"/>
    <property type="evidence" value="ECO:0007669"/>
    <property type="project" value="TreeGrafter"/>
</dbReference>
<keyword evidence="4" id="KW-1185">Reference proteome</keyword>
<evidence type="ECO:0000313" key="4">
    <source>
        <dbReference type="Proteomes" id="UP000789595"/>
    </source>
</evidence>
<dbReference type="GO" id="GO:0005524">
    <property type="term" value="F:ATP binding"/>
    <property type="evidence" value="ECO:0007669"/>
    <property type="project" value="UniProtKB-UniRule"/>
</dbReference>
<dbReference type="Proteomes" id="UP000789595">
    <property type="component" value="Unassembled WGS sequence"/>
</dbReference>
<name>A0A8J2SDF0_9STRA</name>
<dbReference type="PANTHER" id="PTHR23086">
    <property type="entry name" value="PHOSPHATIDYLINOSITOL-4-PHOSPHATE 5-KINASE"/>
    <property type="match status" value="1"/>
</dbReference>
<proteinExistence type="predicted"/>
<dbReference type="InterPro" id="IPR027484">
    <property type="entry name" value="PInositol-4-P-5-kinase_N"/>
</dbReference>